<proteinExistence type="predicted"/>
<organism evidence="1 2">
    <name type="scientific">Gimesia panareensis</name>
    <dbReference type="NCBI Taxonomy" id="2527978"/>
    <lineage>
        <taxon>Bacteria</taxon>
        <taxon>Pseudomonadati</taxon>
        <taxon>Planctomycetota</taxon>
        <taxon>Planctomycetia</taxon>
        <taxon>Planctomycetales</taxon>
        <taxon>Planctomycetaceae</taxon>
        <taxon>Gimesia</taxon>
    </lineage>
</organism>
<dbReference type="RefSeq" id="WP_145440186.1">
    <property type="nucleotide sequence ID" value="NZ_CP037421.1"/>
</dbReference>
<dbReference type="AlphaFoldDB" id="A0A517Q5A1"/>
<name>A0A517Q5A1_9PLAN</name>
<reference evidence="1 2" key="1">
    <citation type="submission" date="2019-03" db="EMBL/GenBank/DDBJ databases">
        <title>Deep-cultivation of Planctomycetes and their phenomic and genomic characterization uncovers novel biology.</title>
        <authorList>
            <person name="Wiegand S."/>
            <person name="Jogler M."/>
            <person name="Boedeker C."/>
            <person name="Pinto D."/>
            <person name="Vollmers J."/>
            <person name="Rivas-Marin E."/>
            <person name="Kohn T."/>
            <person name="Peeters S.H."/>
            <person name="Heuer A."/>
            <person name="Rast P."/>
            <person name="Oberbeckmann S."/>
            <person name="Bunk B."/>
            <person name="Jeske O."/>
            <person name="Meyerdierks A."/>
            <person name="Storesund J.E."/>
            <person name="Kallscheuer N."/>
            <person name="Luecker S."/>
            <person name="Lage O.M."/>
            <person name="Pohl T."/>
            <person name="Merkel B.J."/>
            <person name="Hornburger P."/>
            <person name="Mueller R.-W."/>
            <person name="Bruemmer F."/>
            <person name="Labrenz M."/>
            <person name="Spormann A.M."/>
            <person name="Op den Camp H."/>
            <person name="Overmann J."/>
            <person name="Amann R."/>
            <person name="Jetten M.S.M."/>
            <person name="Mascher T."/>
            <person name="Medema M.H."/>
            <person name="Devos D.P."/>
            <person name="Kaster A.-K."/>
            <person name="Ovreas L."/>
            <person name="Rohde M."/>
            <person name="Galperin M.Y."/>
            <person name="Jogler C."/>
        </authorList>
    </citation>
    <scope>NUCLEOTIDE SEQUENCE [LARGE SCALE GENOMIC DNA]</scope>
    <source>
        <strain evidence="1 2">Enr10</strain>
    </source>
</reference>
<dbReference type="Proteomes" id="UP000315647">
    <property type="component" value="Chromosome"/>
</dbReference>
<protein>
    <submittedName>
        <fullName evidence="1">Uncharacterized protein</fullName>
    </submittedName>
</protein>
<dbReference type="EMBL" id="CP037421">
    <property type="protein sequence ID" value="QDT26808.1"/>
    <property type="molecule type" value="Genomic_DNA"/>
</dbReference>
<keyword evidence="2" id="KW-1185">Reference proteome</keyword>
<evidence type="ECO:0000313" key="1">
    <source>
        <dbReference type="EMBL" id="QDT26808.1"/>
    </source>
</evidence>
<gene>
    <name evidence="1" type="ORF">Enr10x_21180</name>
</gene>
<evidence type="ECO:0000313" key="2">
    <source>
        <dbReference type="Proteomes" id="UP000315647"/>
    </source>
</evidence>
<sequence>MTGTTWQYADYISLDDPTARLARLRLHIQEVAQRTIAIEGRSQNVTAVNQSYLDSLKKEERELNQQVNGSSYSHFRRNSITFRRD</sequence>
<accession>A0A517Q5A1</accession>